<dbReference type="InterPro" id="IPR044730">
    <property type="entry name" value="RNase_H-like_dom_plant"/>
</dbReference>
<dbReference type="PANTHER" id="PTHR47723:SF24">
    <property type="entry name" value="RNASE H TYPE-1 DOMAIN-CONTAINING PROTEIN"/>
    <property type="match status" value="1"/>
</dbReference>
<evidence type="ECO:0000313" key="4">
    <source>
        <dbReference type="Proteomes" id="UP000636709"/>
    </source>
</evidence>
<gene>
    <name evidence="3" type="ORF">HU200_033208</name>
</gene>
<dbReference type="SUPFAM" id="SSF53098">
    <property type="entry name" value="Ribonuclease H-like"/>
    <property type="match status" value="1"/>
</dbReference>
<feature type="compositionally biased region" description="Gly residues" evidence="1">
    <location>
        <begin position="153"/>
        <end position="162"/>
    </location>
</feature>
<dbReference type="InterPro" id="IPR036397">
    <property type="entry name" value="RNaseH_sf"/>
</dbReference>
<accession>A0A835ERF6</accession>
<dbReference type="InterPro" id="IPR002156">
    <property type="entry name" value="RNaseH_domain"/>
</dbReference>
<name>A0A835ERF6_9POAL</name>
<evidence type="ECO:0000313" key="3">
    <source>
        <dbReference type="EMBL" id="KAF8701881.1"/>
    </source>
</evidence>
<dbReference type="InterPro" id="IPR012337">
    <property type="entry name" value="RNaseH-like_sf"/>
</dbReference>
<feature type="domain" description="RNase H type-1" evidence="2">
    <location>
        <begin position="34"/>
        <end position="149"/>
    </location>
</feature>
<sequence length="179" mass="19620">MVEDLLCTAQGDKKQPQRVKHGWKKPEPGRYKVNTDAAFQESSSIAATGAVLRDEDGCLIAAAAKRYMHLSDVLTAEAIAARDGLILAITRGCQRITLDVDNLALFNLMQSDMGERSVVAGLWQEIRELSRMFEDFKFSFVYREGNEAARPGPGQGERGGALGPQNQRAPSPTCTCIYV</sequence>
<proteinExistence type="predicted"/>
<organism evidence="3 4">
    <name type="scientific">Digitaria exilis</name>
    <dbReference type="NCBI Taxonomy" id="1010633"/>
    <lineage>
        <taxon>Eukaryota</taxon>
        <taxon>Viridiplantae</taxon>
        <taxon>Streptophyta</taxon>
        <taxon>Embryophyta</taxon>
        <taxon>Tracheophyta</taxon>
        <taxon>Spermatophyta</taxon>
        <taxon>Magnoliopsida</taxon>
        <taxon>Liliopsida</taxon>
        <taxon>Poales</taxon>
        <taxon>Poaceae</taxon>
        <taxon>PACMAD clade</taxon>
        <taxon>Panicoideae</taxon>
        <taxon>Panicodae</taxon>
        <taxon>Paniceae</taxon>
        <taxon>Anthephorinae</taxon>
        <taxon>Digitaria</taxon>
    </lineage>
</organism>
<dbReference type="CDD" id="cd06222">
    <property type="entry name" value="RNase_H_like"/>
    <property type="match status" value="1"/>
</dbReference>
<dbReference type="AlphaFoldDB" id="A0A835ERF6"/>
<dbReference type="PANTHER" id="PTHR47723">
    <property type="entry name" value="OS05G0353850 PROTEIN"/>
    <property type="match status" value="1"/>
</dbReference>
<reference evidence="3" key="1">
    <citation type="submission" date="2020-07" db="EMBL/GenBank/DDBJ databases">
        <title>Genome sequence and genetic diversity analysis of an under-domesticated orphan crop, white fonio (Digitaria exilis).</title>
        <authorList>
            <person name="Bennetzen J.L."/>
            <person name="Chen S."/>
            <person name="Ma X."/>
            <person name="Wang X."/>
            <person name="Yssel A.E.J."/>
            <person name="Chaluvadi S.R."/>
            <person name="Johnson M."/>
            <person name="Gangashetty P."/>
            <person name="Hamidou F."/>
            <person name="Sanogo M.D."/>
            <person name="Zwaenepoel A."/>
            <person name="Wallace J."/>
            <person name="Van De Peer Y."/>
            <person name="Van Deynze A."/>
        </authorList>
    </citation>
    <scope>NUCLEOTIDE SEQUENCE</scope>
    <source>
        <tissue evidence="3">Leaves</tissue>
    </source>
</reference>
<dbReference type="Pfam" id="PF13456">
    <property type="entry name" value="RVT_3"/>
    <property type="match status" value="1"/>
</dbReference>
<dbReference type="GO" id="GO:0003676">
    <property type="term" value="F:nucleic acid binding"/>
    <property type="evidence" value="ECO:0007669"/>
    <property type="project" value="InterPro"/>
</dbReference>
<evidence type="ECO:0000259" key="2">
    <source>
        <dbReference type="Pfam" id="PF13456"/>
    </source>
</evidence>
<dbReference type="GO" id="GO:0004523">
    <property type="term" value="F:RNA-DNA hybrid ribonuclease activity"/>
    <property type="evidence" value="ECO:0007669"/>
    <property type="project" value="InterPro"/>
</dbReference>
<dbReference type="InterPro" id="IPR053151">
    <property type="entry name" value="RNase_H-like"/>
</dbReference>
<dbReference type="Proteomes" id="UP000636709">
    <property type="component" value="Unassembled WGS sequence"/>
</dbReference>
<dbReference type="EMBL" id="JACEFO010001795">
    <property type="protein sequence ID" value="KAF8701881.1"/>
    <property type="molecule type" value="Genomic_DNA"/>
</dbReference>
<protein>
    <recommendedName>
        <fullName evidence="2">RNase H type-1 domain-containing protein</fullName>
    </recommendedName>
</protein>
<dbReference type="Gene3D" id="3.30.420.10">
    <property type="entry name" value="Ribonuclease H-like superfamily/Ribonuclease H"/>
    <property type="match status" value="1"/>
</dbReference>
<keyword evidence="4" id="KW-1185">Reference proteome</keyword>
<feature type="region of interest" description="Disordered" evidence="1">
    <location>
        <begin position="148"/>
        <end position="172"/>
    </location>
</feature>
<dbReference type="OrthoDB" id="1166192at2759"/>
<evidence type="ECO:0000256" key="1">
    <source>
        <dbReference type="SAM" id="MobiDB-lite"/>
    </source>
</evidence>
<comment type="caution">
    <text evidence="3">The sequence shown here is derived from an EMBL/GenBank/DDBJ whole genome shotgun (WGS) entry which is preliminary data.</text>
</comment>